<dbReference type="Pfam" id="PF15428">
    <property type="entry name" value="Imm26"/>
    <property type="match status" value="1"/>
</dbReference>
<name>A0A2T0MAV0_9FLAO</name>
<reference evidence="1 2" key="1">
    <citation type="submission" date="2018-03" db="EMBL/GenBank/DDBJ databases">
        <title>Genomic Encyclopedia of Archaeal and Bacterial Type Strains, Phase II (KMG-II): from individual species to whole genera.</title>
        <authorList>
            <person name="Goeker M."/>
        </authorList>
    </citation>
    <scope>NUCLEOTIDE SEQUENCE [LARGE SCALE GENOMIC DNA]</scope>
    <source>
        <strain evidence="1 2">DSM 25027</strain>
    </source>
</reference>
<dbReference type="EMBL" id="PVYX01000002">
    <property type="protein sequence ID" value="PRX54610.1"/>
    <property type="molecule type" value="Genomic_DNA"/>
</dbReference>
<organism evidence="1 2">
    <name type="scientific">Flagellimonas meridianipacifica</name>
    <dbReference type="NCBI Taxonomy" id="1080225"/>
    <lineage>
        <taxon>Bacteria</taxon>
        <taxon>Pseudomonadati</taxon>
        <taxon>Bacteroidota</taxon>
        <taxon>Flavobacteriia</taxon>
        <taxon>Flavobacteriales</taxon>
        <taxon>Flavobacteriaceae</taxon>
        <taxon>Flagellimonas</taxon>
    </lineage>
</organism>
<dbReference type="AlphaFoldDB" id="A0A2T0MAV0"/>
<dbReference type="Proteomes" id="UP000237640">
    <property type="component" value="Unassembled WGS sequence"/>
</dbReference>
<dbReference type="OrthoDB" id="1814150at2"/>
<evidence type="ECO:0000313" key="2">
    <source>
        <dbReference type="Proteomes" id="UP000237640"/>
    </source>
</evidence>
<dbReference type="RefSeq" id="WP_106145893.1">
    <property type="nucleotide sequence ID" value="NZ_PVYX01000002.1"/>
</dbReference>
<accession>A0A2T0MAV0</accession>
<dbReference type="InterPro" id="IPR029278">
    <property type="entry name" value="Imm26"/>
</dbReference>
<gene>
    <name evidence="1" type="ORF">CLV81_3012</name>
</gene>
<proteinExistence type="predicted"/>
<protein>
    <submittedName>
        <fullName evidence="1">Immunity protein 26 of polymorphic toxin system</fullName>
    </submittedName>
</protein>
<sequence>MTFELNNEQRKHLGLELVANNWEKVTLKGDSYRPSSILYFDKNTIKKQVISTELIYSEIQYNKKTKNREFLLPKTQKGKPKKLTSATLESKTPIGTYFNFGVNGITIGNHTTQNTFYSTHFENIKFKNIEDLKSWLADYIKNSTSEDLKSIEQFSSKKRKRIKLKAGDFFTFKVDRRNYGFGRLICDLRPLRKDSKFKANKNYGIMNLMTQPLVIKVYHFISPTKETDLEELKTKKSIPAQYIMDNVLFYGDYEVIGNQPLLESEYDFPISYSKSIHYGDFDTVYLQYGLIYKETTTKKYNKHLAIENPDKNAKSWEKILKSNPYRIESIGATLNFHKETLENCIKTNSNQPYWESEFYELASDLRNPKNKNAKEDIFEFFNLNPKGTYYENLKK</sequence>
<keyword evidence="2" id="KW-1185">Reference proteome</keyword>
<evidence type="ECO:0000313" key="1">
    <source>
        <dbReference type="EMBL" id="PRX54610.1"/>
    </source>
</evidence>
<comment type="caution">
    <text evidence="1">The sequence shown here is derived from an EMBL/GenBank/DDBJ whole genome shotgun (WGS) entry which is preliminary data.</text>
</comment>